<evidence type="ECO:0000313" key="7">
    <source>
        <dbReference type="EMBL" id="GFG30813.1"/>
    </source>
</evidence>
<dbReference type="Gene3D" id="1.20.1250.20">
    <property type="entry name" value="MFS general substrate transporter like domains"/>
    <property type="match status" value="1"/>
</dbReference>
<dbReference type="GO" id="GO:0016020">
    <property type="term" value="C:membrane"/>
    <property type="evidence" value="ECO:0007669"/>
    <property type="project" value="UniProtKB-SubCell"/>
</dbReference>
<proteinExistence type="predicted"/>
<dbReference type="InterPro" id="IPR036259">
    <property type="entry name" value="MFS_trans_sf"/>
</dbReference>
<dbReference type="PROSITE" id="PS50850">
    <property type="entry name" value="MFS"/>
    <property type="match status" value="1"/>
</dbReference>
<evidence type="ECO:0000256" key="3">
    <source>
        <dbReference type="ARBA" id="ARBA00022989"/>
    </source>
</evidence>
<protein>
    <recommendedName>
        <fullName evidence="6">Major facilitator superfamily (MFS) profile domain-containing protein</fullName>
    </recommendedName>
</protein>
<gene>
    <name evidence="7" type="ORF">Cfor_10875</name>
</gene>
<evidence type="ECO:0000256" key="5">
    <source>
        <dbReference type="SAM" id="Phobius"/>
    </source>
</evidence>
<evidence type="ECO:0000256" key="1">
    <source>
        <dbReference type="ARBA" id="ARBA00004141"/>
    </source>
</evidence>
<evidence type="ECO:0000256" key="2">
    <source>
        <dbReference type="ARBA" id="ARBA00022692"/>
    </source>
</evidence>
<feature type="transmembrane region" description="Helical" evidence="5">
    <location>
        <begin position="405"/>
        <end position="428"/>
    </location>
</feature>
<feature type="transmembrane region" description="Helical" evidence="5">
    <location>
        <begin position="372"/>
        <end position="393"/>
    </location>
</feature>
<dbReference type="OrthoDB" id="6133115at2759"/>
<feature type="transmembrane region" description="Helical" evidence="5">
    <location>
        <begin position="440"/>
        <end position="461"/>
    </location>
</feature>
<accession>A0A6L2PE29</accession>
<evidence type="ECO:0000256" key="4">
    <source>
        <dbReference type="ARBA" id="ARBA00023136"/>
    </source>
</evidence>
<comment type="subcellular location">
    <subcellularLocation>
        <location evidence="1">Membrane</location>
        <topology evidence="1">Multi-pass membrane protein</topology>
    </subcellularLocation>
</comment>
<organism evidence="7 8">
    <name type="scientific">Coptotermes formosanus</name>
    <name type="common">Formosan subterranean termite</name>
    <dbReference type="NCBI Taxonomy" id="36987"/>
    <lineage>
        <taxon>Eukaryota</taxon>
        <taxon>Metazoa</taxon>
        <taxon>Ecdysozoa</taxon>
        <taxon>Arthropoda</taxon>
        <taxon>Hexapoda</taxon>
        <taxon>Insecta</taxon>
        <taxon>Pterygota</taxon>
        <taxon>Neoptera</taxon>
        <taxon>Polyneoptera</taxon>
        <taxon>Dictyoptera</taxon>
        <taxon>Blattodea</taxon>
        <taxon>Blattoidea</taxon>
        <taxon>Termitoidae</taxon>
        <taxon>Rhinotermitidae</taxon>
        <taxon>Coptotermes</taxon>
    </lineage>
</organism>
<keyword evidence="2 5" id="KW-0812">Transmembrane</keyword>
<keyword evidence="8" id="KW-1185">Reference proteome</keyword>
<feature type="transmembrane region" description="Helical" evidence="5">
    <location>
        <begin position="184"/>
        <end position="203"/>
    </location>
</feature>
<name>A0A6L2PE29_COPFO</name>
<feature type="transmembrane region" description="Helical" evidence="5">
    <location>
        <begin position="467"/>
        <end position="489"/>
    </location>
</feature>
<evidence type="ECO:0000259" key="6">
    <source>
        <dbReference type="PROSITE" id="PS50850"/>
    </source>
</evidence>
<feature type="domain" description="Major facilitator superfamily (MFS) profile" evidence="6">
    <location>
        <begin position="32"/>
        <end position="495"/>
    </location>
</feature>
<dbReference type="InterPro" id="IPR005829">
    <property type="entry name" value="Sugar_transporter_CS"/>
</dbReference>
<dbReference type="PROSITE" id="PS00217">
    <property type="entry name" value="SUGAR_TRANSPORT_2"/>
    <property type="match status" value="1"/>
</dbReference>
<dbReference type="Proteomes" id="UP000502823">
    <property type="component" value="Unassembled WGS sequence"/>
</dbReference>
<dbReference type="InterPro" id="IPR020846">
    <property type="entry name" value="MFS_dom"/>
</dbReference>
<dbReference type="PANTHER" id="PTHR48021">
    <property type="match status" value="1"/>
</dbReference>
<dbReference type="PANTHER" id="PTHR48021:SF39">
    <property type="entry name" value="MAJOR FACILITATOR SUPERFAMILY (MFS) PROFILE DOMAIN-CONTAINING PROTEIN"/>
    <property type="match status" value="1"/>
</dbReference>
<reference evidence="8" key="1">
    <citation type="submission" date="2020-01" db="EMBL/GenBank/DDBJ databases">
        <title>Draft genome sequence of the Termite Coptotermes fromosanus.</title>
        <authorList>
            <person name="Itakura S."/>
            <person name="Yosikawa Y."/>
            <person name="Umezawa K."/>
        </authorList>
    </citation>
    <scope>NUCLEOTIDE SEQUENCE [LARGE SCALE GENOMIC DNA]</scope>
</reference>
<dbReference type="InterPro" id="IPR050549">
    <property type="entry name" value="MFS_Trehalose_Transporter"/>
</dbReference>
<dbReference type="EMBL" id="BLKM01000254">
    <property type="protein sequence ID" value="GFG30813.1"/>
    <property type="molecule type" value="Genomic_DNA"/>
</dbReference>
<comment type="caution">
    <text evidence="7">The sequence shown here is derived from an EMBL/GenBank/DDBJ whole genome shotgun (WGS) entry which is preliminary data.</text>
</comment>
<feature type="transmembrane region" description="Helical" evidence="5">
    <location>
        <begin position="345"/>
        <end position="365"/>
    </location>
</feature>
<feature type="transmembrane region" description="Helical" evidence="5">
    <location>
        <begin position="305"/>
        <end position="325"/>
    </location>
</feature>
<sequence>MERGNTDDSMTTAHSQGQVKGVSRFREVLPQVLASVACNFVLLDLNLSLAYPTIVIAQLHQKAGPLSLNDVQASWLGSIAYICQPFGSLSSGMLVEWLGRKRFMMLLNVPFLLGWLLMCTAPNYVVLCVASVIVGVTIGLTEAPINSYIGEVCQPEIRGMMTACAGTAYQTGFFLEYLLGTVTHWRTVAFINAVFPVVTAVYLSQVPESPIWLLSKGRNRDAEKALCWLRGWVKPAAVKEEFSQLIRYNEETMRKAALRPPPDVEQPEANALLDLEGHKTNSKAPAKPRWESLDRVRDLFRLPTLRPLSIVIPFFFFVHWSGITSIRPYMVHVFEGFRVPIDPKWATVVMAGTGILGSLCLLLLIHSAGKRFLSLCGTAVCCAACVLLGLYAFLVPEVADPATRWLPLALFIVLAFTQSIVSQIPWTLLCEVFPFRTRGLASGITAAACYIFLFLASKTYLDIESGLLLHGAFWFYGCVSFVGFLFLYFRLLETEGKTLEEIENQFTGKVNARGSE</sequence>
<dbReference type="InterPro" id="IPR005828">
    <property type="entry name" value="MFS_sugar_transport-like"/>
</dbReference>
<keyword evidence="3 5" id="KW-1133">Transmembrane helix</keyword>
<dbReference type="SUPFAM" id="SSF103473">
    <property type="entry name" value="MFS general substrate transporter"/>
    <property type="match status" value="1"/>
</dbReference>
<dbReference type="AlphaFoldDB" id="A0A6L2PE29"/>
<dbReference type="GO" id="GO:0022857">
    <property type="term" value="F:transmembrane transporter activity"/>
    <property type="evidence" value="ECO:0007669"/>
    <property type="project" value="InterPro"/>
</dbReference>
<dbReference type="Pfam" id="PF00083">
    <property type="entry name" value="Sugar_tr"/>
    <property type="match status" value="1"/>
</dbReference>
<evidence type="ECO:0000313" key="8">
    <source>
        <dbReference type="Proteomes" id="UP000502823"/>
    </source>
</evidence>
<feature type="transmembrane region" description="Helical" evidence="5">
    <location>
        <begin position="111"/>
        <end position="138"/>
    </location>
</feature>
<keyword evidence="4 5" id="KW-0472">Membrane</keyword>
<dbReference type="InParanoid" id="A0A6L2PE29"/>